<proteinExistence type="predicted"/>
<dbReference type="GO" id="GO:0016853">
    <property type="term" value="F:isomerase activity"/>
    <property type="evidence" value="ECO:0007669"/>
    <property type="project" value="UniProtKB-KW"/>
</dbReference>
<feature type="signal peptide" evidence="5">
    <location>
        <begin position="1"/>
        <end position="19"/>
    </location>
</feature>
<feature type="chain" id="PRO_5012617323" evidence="5">
    <location>
        <begin position="20"/>
        <end position="369"/>
    </location>
</feature>
<keyword evidence="8" id="KW-1185">Reference proteome</keyword>
<sequence length="369" mass="41895">MKTILLATALIFFQQSLSAQIPTELLDKVFKAQRNLKTISYRLNRQDTLVTGDNRTVSGQAKIQVNAADKVFGFSYWGRRDGVNRETVYDGKSVLDVNHGNKTYQLTKSPVMFAPSLGQPGGQMIYTDLIRLDTTTVTAYDVTEDSKNYYLTMHFPDKKELDLAKRYKKLTIDKILMLPVGIKNHQETLGKVQDLTYIISDIHINDPLYAYDFSAQRFPGDYLPAAASAYAPSPLLLKPAPLFELTSFDNKSVNLKALEGKVVLLDFWEVWCSPCIGSMPKVDSLYKMYRDKGLEVYGIVNDVRQVESSKLFLQKRKVEFPSLIGSQAIEKDYFVNGIPYYILIDKKGVIAFMSYGYTDKLEEAIRKLM</sequence>
<evidence type="ECO:0000256" key="3">
    <source>
        <dbReference type="ARBA" id="ARBA00023157"/>
    </source>
</evidence>
<dbReference type="CDD" id="cd02966">
    <property type="entry name" value="TlpA_like_family"/>
    <property type="match status" value="1"/>
</dbReference>
<organism evidence="7 8">
    <name type="scientific">Daejeonella lutea</name>
    <dbReference type="NCBI Taxonomy" id="572036"/>
    <lineage>
        <taxon>Bacteria</taxon>
        <taxon>Pseudomonadati</taxon>
        <taxon>Bacteroidota</taxon>
        <taxon>Sphingobacteriia</taxon>
        <taxon>Sphingobacteriales</taxon>
        <taxon>Sphingobacteriaceae</taxon>
        <taxon>Daejeonella</taxon>
    </lineage>
</organism>
<name>A0A1T5BU81_9SPHI</name>
<gene>
    <name evidence="7" type="ORF">SAMN05661099_1685</name>
</gene>
<dbReference type="InterPro" id="IPR013766">
    <property type="entry name" value="Thioredoxin_domain"/>
</dbReference>
<keyword evidence="2" id="KW-0201">Cytochrome c-type biogenesis</keyword>
<dbReference type="OrthoDB" id="634996at2"/>
<evidence type="ECO:0000256" key="4">
    <source>
        <dbReference type="ARBA" id="ARBA00023284"/>
    </source>
</evidence>
<dbReference type="AlphaFoldDB" id="A0A1T5BU81"/>
<dbReference type="PANTHER" id="PTHR42852">
    <property type="entry name" value="THIOL:DISULFIDE INTERCHANGE PROTEIN DSBE"/>
    <property type="match status" value="1"/>
</dbReference>
<evidence type="ECO:0000256" key="1">
    <source>
        <dbReference type="ARBA" id="ARBA00004196"/>
    </source>
</evidence>
<protein>
    <submittedName>
        <fullName evidence="7">Thiol-disulfide isomerase or thioredoxin</fullName>
    </submittedName>
</protein>
<evidence type="ECO:0000313" key="8">
    <source>
        <dbReference type="Proteomes" id="UP000189981"/>
    </source>
</evidence>
<evidence type="ECO:0000256" key="2">
    <source>
        <dbReference type="ARBA" id="ARBA00022748"/>
    </source>
</evidence>
<evidence type="ECO:0000259" key="6">
    <source>
        <dbReference type="PROSITE" id="PS51352"/>
    </source>
</evidence>
<dbReference type="PANTHER" id="PTHR42852:SF6">
    <property type="entry name" value="THIOL:DISULFIDE INTERCHANGE PROTEIN DSBE"/>
    <property type="match status" value="1"/>
</dbReference>
<keyword evidence="4" id="KW-0676">Redox-active center</keyword>
<dbReference type="InterPro" id="IPR050553">
    <property type="entry name" value="Thioredoxin_ResA/DsbE_sf"/>
</dbReference>
<dbReference type="EMBL" id="FUYR01000001">
    <property type="protein sequence ID" value="SKB50888.1"/>
    <property type="molecule type" value="Genomic_DNA"/>
</dbReference>
<dbReference type="Proteomes" id="UP000189981">
    <property type="component" value="Unassembled WGS sequence"/>
</dbReference>
<dbReference type="PROSITE" id="PS51352">
    <property type="entry name" value="THIOREDOXIN_2"/>
    <property type="match status" value="1"/>
</dbReference>
<dbReference type="InterPro" id="IPR036249">
    <property type="entry name" value="Thioredoxin-like_sf"/>
</dbReference>
<dbReference type="GO" id="GO:0016209">
    <property type="term" value="F:antioxidant activity"/>
    <property type="evidence" value="ECO:0007669"/>
    <property type="project" value="InterPro"/>
</dbReference>
<dbReference type="Gene3D" id="3.40.30.10">
    <property type="entry name" value="Glutaredoxin"/>
    <property type="match status" value="1"/>
</dbReference>
<reference evidence="8" key="1">
    <citation type="submission" date="2017-02" db="EMBL/GenBank/DDBJ databases">
        <authorList>
            <person name="Varghese N."/>
            <person name="Submissions S."/>
        </authorList>
    </citation>
    <scope>NUCLEOTIDE SEQUENCE [LARGE SCALE GENOMIC DNA]</scope>
    <source>
        <strain evidence="8">DSM 22385</strain>
    </source>
</reference>
<evidence type="ECO:0000256" key="5">
    <source>
        <dbReference type="SAM" id="SignalP"/>
    </source>
</evidence>
<dbReference type="RefSeq" id="WP_079702129.1">
    <property type="nucleotide sequence ID" value="NZ_FUYR01000001.1"/>
</dbReference>
<dbReference type="STRING" id="572036.SAMN05661099_1685"/>
<dbReference type="SUPFAM" id="SSF52833">
    <property type="entry name" value="Thioredoxin-like"/>
    <property type="match status" value="1"/>
</dbReference>
<dbReference type="GO" id="GO:0030313">
    <property type="term" value="C:cell envelope"/>
    <property type="evidence" value="ECO:0007669"/>
    <property type="project" value="UniProtKB-SubCell"/>
</dbReference>
<dbReference type="GO" id="GO:0017004">
    <property type="term" value="P:cytochrome complex assembly"/>
    <property type="evidence" value="ECO:0007669"/>
    <property type="project" value="UniProtKB-KW"/>
</dbReference>
<keyword evidence="3" id="KW-1015">Disulfide bond</keyword>
<dbReference type="InterPro" id="IPR000866">
    <property type="entry name" value="AhpC/TSA"/>
</dbReference>
<keyword evidence="7" id="KW-0413">Isomerase</keyword>
<feature type="domain" description="Thioredoxin" evidence="6">
    <location>
        <begin position="234"/>
        <end position="369"/>
    </location>
</feature>
<evidence type="ECO:0000313" key="7">
    <source>
        <dbReference type="EMBL" id="SKB50888.1"/>
    </source>
</evidence>
<dbReference type="GO" id="GO:0016491">
    <property type="term" value="F:oxidoreductase activity"/>
    <property type="evidence" value="ECO:0007669"/>
    <property type="project" value="InterPro"/>
</dbReference>
<accession>A0A1T5BU81</accession>
<dbReference type="Pfam" id="PF00578">
    <property type="entry name" value="AhpC-TSA"/>
    <property type="match status" value="1"/>
</dbReference>
<keyword evidence="5" id="KW-0732">Signal</keyword>
<comment type="subcellular location">
    <subcellularLocation>
        <location evidence="1">Cell envelope</location>
    </subcellularLocation>
</comment>